<dbReference type="AlphaFoldDB" id="A0A834IYY8"/>
<organism evidence="1 2">
    <name type="scientific">Vespula pensylvanica</name>
    <name type="common">Western yellow jacket</name>
    <name type="synonym">Wasp</name>
    <dbReference type="NCBI Taxonomy" id="30213"/>
    <lineage>
        <taxon>Eukaryota</taxon>
        <taxon>Metazoa</taxon>
        <taxon>Ecdysozoa</taxon>
        <taxon>Arthropoda</taxon>
        <taxon>Hexapoda</taxon>
        <taxon>Insecta</taxon>
        <taxon>Pterygota</taxon>
        <taxon>Neoptera</taxon>
        <taxon>Endopterygota</taxon>
        <taxon>Hymenoptera</taxon>
        <taxon>Apocrita</taxon>
        <taxon>Aculeata</taxon>
        <taxon>Vespoidea</taxon>
        <taxon>Vespidae</taxon>
        <taxon>Vespinae</taxon>
        <taxon>Vespula</taxon>
    </lineage>
</organism>
<name>A0A834IYY8_VESPE</name>
<comment type="caution">
    <text evidence="1">The sequence shown here is derived from an EMBL/GenBank/DDBJ whole genome shotgun (WGS) entry which is preliminary data.</text>
</comment>
<accession>A0A834IYY8</accession>
<keyword evidence="2" id="KW-1185">Reference proteome</keyword>
<gene>
    <name evidence="1" type="ORF">H0235_018490</name>
</gene>
<reference evidence="1" key="1">
    <citation type="journal article" date="2020" name="G3 (Bethesda)">
        <title>High-Quality Assemblies for Three Invasive Social Wasps from the &lt;i&gt;Vespula&lt;/i&gt; Genus.</title>
        <authorList>
            <person name="Harrop T.W.R."/>
            <person name="Guhlin J."/>
            <person name="McLaughlin G.M."/>
            <person name="Permina E."/>
            <person name="Stockwell P."/>
            <person name="Gilligan J."/>
            <person name="Le Lec M.F."/>
            <person name="Gruber M.A.M."/>
            <person name="Quinn O."/>
            <person name="Lovegrove M."/>
            <person name="Duncan E.J."/>
            <person name="Remnant E.J."/>
            <person name="Van Eeckhoven J."/>
            <person name="Graham B."/>
            <person name="Knapp R.A."/>
            <person name="Langford K.W."/>
            <person name="Kronenberg Z."/>
            <person name="Press M.O."/>
            <person name="Eacker S.M."/>
            <person name="Wilson-Rankin E.E."/>
            <person name="Purcell J."/>
            <person name="Lester P.J."/>
            <person name="Dearden P.K."/>
        </authorList>
    </citation>
    <scope>NUCLEOTIDE SEQUENCE</scope>
    <source>
        <strain evidence="1">Volc-1</strain>
    </source>
</reference>
<dbReference type="Proteomes" id="UP000600918">
    <property type="component" value="Unassembled WGS sequence"/>
</dbReference>
<evidence type="ECO:0000313" key="1">
    <source>
        <dbReference type="EMBL" id="KAF7378536.1"/>
    </source>
</evidence>
<protein>
    <submittedName>
        <fullName evidence="1">Uncharacterized protein</fullName>
    </submittedName>
</protein>
<evidence type="ECO:0000313" key="2">
    <source>
        <dbReference type="Proteomes" id="UP000600918"/>
    </source>
</evidence>
<sequence>MCFTSNVECSIVKLSVVKILVSSPKVITIQMTVDSATLQQFKAIGAAFAFVFSSVSLEEYTIRSLVMSHHGRSIVHLNCSVIKGKSAYALLRDIKFLLREATR</sequence>
<dbReference type="EMBL" id="JACSDY010000202">
    <property type="protein sequence ID" value="KAF7378536.1"/>
    <property type="molecule type" value="Genomic_DNA"/>
</dbReference>
<proteinExistence type="predicted"/>